<dbReference type="Proteomes" id="UP000316851">
    <property type="component" value="Unassembled WGS sequence"/>
</dbReference>
<organism evidence="1 2">
    <name type="scientific">Metamycoplasma neophronis</name>
    <dbReference type="NCBI Taxonomy" id="872983"/>
    <lineage>
        <taxon>Bacteria</taxon>
        <taxon>Bacillati</taxon>
        <taxon>Mycoplasmatota</taxon>
        <taxon>Mycoplasmoidales</taxon>
        <taxon>Metamycoplasmataceae</taxon>
        <taxon>Metamycoplasma</taxon>
    </lineage>
</organism>
<reference evidence="1" key="1">
    <citation type="submission" date="2019-06" db="EMBL/GenBank/DDBJ databases">
        <title>Mycoplasma neophronis type strain whole genome sequence.</title>
        <authorList>
            <person name="Spergser J."/>
        </authorList>
    </citation>
    <scope>NUCLEOTIDE SEQUENCE [LARGE SCALE GENOMIC DNA]</scope>
    <source>
        <strain evidence="1">DSM 24097</strain>
    </source>
</reference>
<dbReference type="InterPro" id="IPR032675">
    <property type="entry name" value="LRR_dom_sf"/>
</dbReference>
<dbReference type="InterPro" id="IPR026906">
    <property type="entry name" value="LRR_5"/>
</dbReference>
<keyword evidence="2" id="KW-1185">Reference proteome</keyword>
<accession>A0ABY2Z4Q4</accession>
<proteinExistence type="predicted"/>
<evidence type="ECO:0000313" key="2">
    <source>
        <dbReference type="Proteomes" id="UP000316851"/>
    </source>
</evidence>
<comment type="caution">
    <text evidence="1">The sequence shown here is derived from an EMBL/GenBank/DDBJ whole genome shotgun (WGS) entry which is preliminary data.</text>
</comment>
<dbReference type="PANTHER" id="PTHR45661">
    <property type="entry name" value="SURFACE ANTIGEN"/>
    <property type="match status" value="1"/>
</dbReference>
<evidence type="ECO:0000313" key="1">
    <source>
        <dbReference type="EMBL" id="TPR54661.1"/>
    </source>
</evidence>
<dbReference type="Gene3D" id="3.80.10.10">
    <property type="entry name" value="Ribonuclease Inhibitor"/>
    <property type="match status" value="2"/>
</dbReference>
<name>A0ABY2Z4Q4_9BACT</name>
<protein>
    <recommendedName>
        <fullName evidence="3">Leucine-rich repeat domain-containing protein</fullName>
    </recommendedName>
</protein>
<dbReference type="SUPFAM" id="SSF52058">
    <property type="entry name" value="L domain-like"/>
    <property type="match status" value="1"/>
</dbReference>
<dbReference type="InterPro" id="IPR053139">
    <property type="entry name" value="Surface_bspA-like"/>
</dbReference>
<dbReference type="EMBL" id="VHHP01000001">
    <property type="protein sequence ID" value="TPR54661.1"/>
    <property type="molecule type" value="Genomic_DNA"/>
</dbReference>
<dbReference type="PANTHER" id="PTHR45661:SF3">
    <property type="entry name" value="IG-LIKE DOMAIN-CONTAINING PROTEIN"/>
    <property type="match status" value="1"/>
</dbReference>
<evidence type="ECO:0008006" key="3">
    <source>
        <dbReference type="Google" id="ProtNLM"/>
    </source>
</evidence>
<sequence length="1815" mass="210273">MPYNKIKFKIYKKWKGKMKINKKVLTLLGALSFASLSAITVACNNKDENSDLKLKTNAKIQNLNFVNEVDKKDFKEQVNKASSIETINELLKQAEVKNNHVKSFLDEDLKPLREIKLDKDLINGQVSNAVNEQKEVNSLEKIEPFKNKVLGILKSFYKERINLNLAITNKDKFLKDIENSKTLAELDGNVKKYVSELMQTLKAKYQTEQQNKILAIRKLEYLSNDAIENFIDVIQRPIDFNFENTRLYEKAINELNTKWENAQRQNLNNVSELIDSIINNKEFNKEQKEQISETLKANKVNKEELYKLLNKSREELLKSYQSFTEQLIEQIKNAELKEKMLSYYQNIKNNIENIFAFREIIDEALVVDANITFLKNNELKGISQNKDSLIALMLNFQNQSAINEFKNIIDNQYLDFSKEDITAAILNKNISRLRKQYIEKEKVLPNISALKNLISQDEKVQTLQEKISAKKTTIEYSTNQDEIINLTKELDNINKEALSILVYRQIPEKMLSFINEEDMAKIDKAIADANYKVMAYNLIEDNVFNLVKQNLIKKLLEEAKKLQTVEIKNYIESKTTQPLFTFEDLNALAKRVEFVSKYDDLLTKLKSDEYQYISNNEKQEIIKDFINENKEDITKEELVDKDTRNNVKRVKDLLNSYPYLSTQEIMGYIEKLNQENLNNIAINNIDNEVIENNLINAKEFVKDIINQIKNIEESQSIKYLNAIDFSNVKTETKDVLENKVKTYLLNDLYAKYKEKISTFENESVKNAYLEKLELNKLDFDLIKNFLDIYNTATNVNEVYTYINDLKLVSITSEDKEQLQKLLFKNEGWSIQDIDREAIALIKNKLVTEIKSFKYFNDDKKQEVILNINEKTNEPELLALFEELKEENNQNGYDKYLALINENSTAISSDAYKNIYIGELNKIKNSKSYNYDEFNKYISVLKAANKIMESINSKNPKFNSFDKETLKSFAQDIYDADIISQEENLEFKDVFAKYVTKVLELTKNKLIAAIDVLTIIPEEKRESLKQSLNQYSTTSFDEINLFFIEQASKIKDSAIEAYVSNVKKTYTFLLDEDINEIEKAARERFDTEKVSLNINKINKISESKNLERKRVSDNLKWRFIQDIESHEYLKLARPELISSYTEEINQKQTKTIDETKEYLENINLAIEKILPYKKGEEVVEIKGVEFTILNGVLNNIKRKNGAKMPSIINLPQVYKISPRQGGSLYFQDQSGYEISWNETITSISFENLYIIEKSELFNNLYSLKEANLGHITELSPYLFNKCKNLVNLTLANKITKVHDYALRRTKIENFDFSAVTEIGELAFEKTNIKQSLNSDSIKKIGRGAFANSKITEINLKNLTYLGKQAFYNTDIQKVILPNLVDIEENTRENVLIEKDNNYSHYYYDYTTYIGIFENNKKLTHVELNSINTISDLMFRGCLNLVDVSIPRAKTIGLRAFVNTAITNIKLPEVKTIKEQAFSNTGLLEANMPMVETIENMAFYNASKLSKLIAPKLKTAKNNFISGTQIEEINLPSLVNIELKTFWNISDKLKTFKLDSIESLADYDSSRTNIFDKSNMTNLTKIDLPNIKYIGKYKFNNLGIDLIKNDQIVVNIPKIEFLGSYALNTNGLLGKNAEFTNLKEMKERALPEDIEVLKLPSLLSSGKFVQTKLRTLEMPKLKALEDALTLGRFIKELNLPSLKSFSRNSVLIDGDTRELEKILIGNIEIWDNNLKLVKNNTNKLKYVEFTNTERLINNQSTPNSAIIVFDSNSNRNDKIVISMPKLNFVDDNFVLIKKQDFNQIEVKAPLIETDWESHIIK</sequence>
<dbReference type="Pfam" id="PF13306">
    <property type="entry name" value="LRR_5"/>
    <property type="match status" value="3"/>
</dbReference>
<gene>
    <name evidence="1" type="ORF">FJR74_00095</name>
</gene>